<gene>
    <name evidence="1" type="ORF">ACFFJ3_19650</name>
</gene>
<dbReference type="EMBL" id="JBHLXG010000022">
    <property type="protein sequence ID" value="MFC0228683.1"/>
    <property type="molecule type" value="Genomic_DNA"/>
</dbReference>
<proteinExistence type="predicted"/>
<evidence type="ECO:0000313" key="2">
    <source>
        <dbReference type="Proteomes" id="UP001589792"/>
    </source>
</evidence>
<evidence type="ECO:0000313" key="1">
    <source>
        <dbReference type="EMBL" id="MFC0228683.1"/>
    </source>
</evidence>
<comment type="caution">
    <text evidence="1">The sequence shown here is derived from an EMBL/GenBank/DDBJ whole genome shotgun (WGS) entry which is preliminary data.</text>
</comment>
<name>A0ABV6EIJ0_9GAMM</name>
<accession>A0ABV6EIJ0</accession>
<organism evidence="1 2">
    <name type="scientific">Serratia aquatilis</name>
    <dbReference type="NCBI Taxonomy" id="1737515"/>
    <lineage>
        <taxon>Bacteria</taxon>
        <taxon>Pseudomonadati</taxon>
        <taxon>Pseudomonadota</taxon>
        <taxon>Gammaproteobacteria</taxon>
        <taxon>Enterobacterales</taxon>
        <taxon>Yersiniaceae</taxon>
        <taxon>Serratia</taxon>
    </lineage>
</organism>
<dbReference type="RefSeq" id="WP_380678602.1">
    <property type="nucleotide sequence ID" value="NZ_CP173186.1"/>
</dbReference>
<keyword evidence="2" id="KW-1185">Reference proteome</keyword>
<sequence>MNPDAMRDFLIGFDEATATRVTQKLKDVTHQVVKLETVMGSYDMHDFFINLDFGVDQAAASRFTQTVQDIAHRAIKMGAAVQTAALEVATFTTKIASNLDQLYFSAQRTGGKVAGIEAINYAASQVGASAPAVQDSLANFTRFLRQSPDAEGYLQRLGVQTRDERQRALSPETLFTKLGNRLNQMPLNSANQHAQIFGINEDTTLAMRNGLGQFSTQYSEMAKAIGYNAEYSAKQANQFMTAMRDITAQFGMAQNKIGGELAGGLAVEVEQFRRGIIDNWPKIEKILTALSKGILALAHVTRILAIYAIESISTLIDWWEKLDDSTKNIITSAGVLLVAWRLLNTAFMATPLGLILSSAAGLVLLLEDFQAWKEGSESLINWGKWEPEINYVKNGLKEIGESFIPVTKNAGELWDAVGDLVVKLAEMVGIDLSKFSFKSISDKIIDSIKGANALLAALLHSLTLLVKGDFDGAFKSLKDIVLDDKLLGFSPSAKFGKFVTDKVLDQINNIELPSWLSLPSVESMQEILHRTGESMPLYNYGMMFGAGRWNNGSSINQKTYITVNGSNNPQETAFVIADRQVAVNSRLTQQSERARV</sequence>
<reference evidence="1 2" key="1">
    <citation type="submission" date="2024-09" db="EMBL/GenBank/DDBJ databases">
        <authorList>
            <person name="Sun Q."/>
            <person name="Mori K."/>
        </authorList>
    </citation>
    <scope>NUCLEOTIDE SEQUENCE [LARGE SCALE GENOMIC DNA]</scope>
    <source>
        <strain evidence="1 2">CCM 8626</strain>
    </source>
</reference>
<protein>
    <submittedName>
        <fullName evidence="1">Lytic transglycosylase domain-containing protein</fullName>
    </submittedName>
</protein>
<dbReference type="Proteomes" id="UP001589792">
    <property type="component" value="Unassembled WGS sequence"/>
</dbReference>